<dbReference type="EMBL" id="BMXV01000002">
    <property type="protein sequence ID" value="GGY66950.1"/>
    <property type="molecule type" value="Genomic_DNA"/>
</dbReference>
<comment type="similarity">
    <text evidence="2">Belongs to the methyl-accepting chemotaxis (MCP) protein family.</text>
</comment>
<evidence type="ECO:0000256" key="3">
    <source>
        <dbReference type="SAM" id="MobiDB-lite"/>
    </source>
</evidence>
<accession>A0ABQ3ATM6</accession>
<feature type="compositionally biased region" description="Polar residues" evidence="3">
    <location>
        <begin position="43"/>
        <end position="56"/>
    </location>
</feature>
<reference evidence="5" key="1">
    <citation type="journal article" date="2019" name="Int. J. Syst. Evol. Microbiol.">
        <title>The Global Catalogue of Microorganisms (GCM) 10K type strain sequencing project: providing services to taxonomists for standard genome sequencing and annotation.</title>
        <authorList>
            <consortium name="The Broad Institute Genomics Platform"/>
            <consortium name="The Broad Institute Genome Sequencing Center for Infectious Disease"/>
            <person name="Wu L."/>
            <person name="Ma J."/>
        </authorList>
    </citation>
    <scope>NUCLEOTIDE SEQUENCE [LARGE SCALE GENOMIC DNA]</scope>
    <source>
        <strain evidence="5">KCTC 22280</strain>
    </source>
</reference>
<dbReference type="RefSeq" id="WP_189574718.1">
    <property type="nucleotide sequence ID" value="NZ_BMXV01000002.1"/>
</dbReference>
<evidence type="ECO:0000313" key="4">
    <source>
        <dbReference type="EMBL" id="GGY66950.1"/>
    </source>
</evidence>
<evidence type="ECO:0000256" key="2">
    <source>
        <dbReference type="ARBA" id="ARBA00029447"/>
    </source>
</evidence>
<evidence type="ECO:0008006" key="6">
    <source>
        <dbReference type="Google" id="ProtNLM"/>
    </source>
</evidence>
<dbReference type="SUPFAM" id="SSF58104">
    <property type="entry name" value="Methyl-accepting chemotaxis protein (MCP) signaling domain"/>
    <property type="match status" value="1"/>
</dbReference>
<dbReference type="Proteomes" id="UP000601597">
    <property type="component" value="Unassembled WGS sequence"/>
</dbReference>
<keyword evidence="5" id="KW-1185">Reference proteome</keyword>
<organism evidence="4 5">
    <name type="scientific">Marinobacter zhanjiangensis</name>
    <dbReference type="NCBI Taxonomy" id="578215"/>
    <lineage>
        <taxon>Bacteria</taxon>
        <taxon>Pseudomonadati</taxon>
        <taxon>Pseudomonadota</taxon>
        <taxon>Gammaproteobacteria</taxon>
        <taxon>Pseudomonadales</taxon>
        <taxon>Marinobacteraceae</taxon>
        <taxon>Marinobacter</taxon>
    </lineage>
</organism>
<feature type="compositionally biased region" description="Basic residues" evidence="3">
    <location>
        <begin position="75"/>
        <end position="85"/>
    </location>
</feature>
<comment type="caution">
    <text evidence="4">The sequence shown here is derived from an EMBL/GenBank/DDBJ whole genome shotgun (WGS) entry which is preliminary data.</text>
</comment>
<dbReference type="Gene3D" id="1.10.287.950">
    <property type="entry name" value="Methyl-accepting chemotaxis protein"/>
    <property type="match status" value="1"/>
</dbReference>
<gene>
    <name evidence="4" type="ORF">GCM10007071_12360</name>
</gene>
<keyword evidence="1" id="KW-0145">Chemotaxis</keyword>
<sequence length="85" mass="9004">MAAVVEEIRQHNSQIATAAEEQSSTAEDINQNVTRIRDIGEQSAASTEQVSASSEELANRQKGSAPRPAVSGCRVQHRATKSGIG</sequence>
<protein>
    <recommendedName>
        <fullName evidence="6">Methyl-accepting chemotaxis protein</fullName>
    </recommendedName>
</protein>
<dbReference type="PANTHER" id="PTHR32089">
    <property type="entry name" value="METHYL-ACCEPTING CHEMOTAXIS PROTEIN MCPB"/>
    <property type="match status" value="1"/>
</dbReference>
<evidence type="ECO:0000256" key="1">
    <source>
        <dbReference type="ARBA" id="ARBA00022500"/>
    </source>
</evidence>
<dbReference type="PANTHER" id="PTHR32089:SF120">
    <property type="entry name" value="METHYL-ACCEPTING CHEMOTAXIS PROTEIN TLPQ"/>
    <property type="match status" value="1"/>
</dbReference>
<proteinExistence type="inferred from homology"/>
<feature type="region of interest" description="Disordered" evidence="3">
    <location>
        <begin position="40"/>
        <end position="85"/>
    </location>
</feature>
<evidence type="ECO:0000313" key="5">
    <source>
        <dbReference type="Proteomes" id="UP000601597"/>
    </source>
</evidence>
<name>A0ABQ3ATM6_9GAMM</name>